<evidence type="ECO:0000259" key="5">
    <source>
        <dbReference type="PROSITE" id="PS01031"/>
    </source>
</evidence>
<gene>
    <name evidence="7" type="ORF">DFP72DRAFT_868985</name>
</gene>
<dbReference type="CDD" id="cd06464">
    <property type="entry name" value="ACD_sHsps-like"/>
    <property type="match status" value="1"/>
</dbReference>
<comment type="similarity">
    <text evidence="2 3">Belongs to the small heat shock protein (HSP20) family.</text>
</comment>
<dbReference type="EMBL" id="JACGCI010000003">
    <property type="protein sequence ID" value="KAF6764706.1"/>
    <property type="molecule type" value="Genomic_DNA"/>
</dbReference>
<evidence type="ECO:0000313" key="8">
    <source>
        <dbReference type="Proteomes" id="UP000521943"/>
    </source>
</evidence>
<accession>A0A8H6MGF5</accession>
<reference evidence="7 8" key="1">
    <citation type="submission" date="2020-07" db="EMBL/GenBank/DDBJ databases">
        <title>Comparative genomics of pyrophilous fungi reveals a link between fire events and developmental genes.</title>
        <authorList>
            <consortium name="DOE Joint Genome Institute"/>
            <person name="Steindorff A.S."/>
            <person name="Carver A."/>
            <person name="Calhoun S."/>
            <person name="Stillman K."/>
            <person name="Liu H."/>
            <person name="Lipzen A."/>
            <person name="Pangilinan J."/>
            <person name="Labutti K."/>
            <person name="Bruns T.D."/>
            <person name="Grigoriev I.V."/>
        </authorList>
    </citation>
    <scope>NUCLEOTIDE SEQUENCE [LARGE SCALE GENOMIC DNA]</scope>
    <source>
        <strain evidence="7 8">CBS 144469</strain>
    </source>
</reference>
<dbReference type="Gene3D" id="2.60.40.790">
    <property type="match status" value="1"/>
</dbReference>
<evidence type="ECO:0000313" key="7">
    <source>
        <dbReference type="EMBL" id="KAF6764706.1"/>
    </source>
</evidence>
<dbReference type="InterPro" id="IPR031107">
    <property type="entry name" value="Small_HSP"/>
</dbReference>
<evidence type="ECO:0000256" key="1">
    <source>
        <dbReference type="ARBA" id="ARBA00023016"/>
    </source>
</evidence>
<protein>
    <submittedName>
        <fullName evidence="7">Small heat shock protein</fullName>
    </submittedName>
</protein>
<sequence>MAALFYEPFYDFERLIDDTLGYRIAPTSKDLSVRSKDDSNQVSRPMKPKMDLHEDSEKNLVTATFELPGLKKEDVNINVDNNRLTVSGETHQDKEYDENGYAVKERRYGTFSRTLQLPQGVQDNQIKAKMENGVLTVQFPKASTEATPKKITIE</sequence>
<evidence type="ECO:0000259" key="6">
    <source>
        <dbReference type="PROSITE" id="PS51203"/>
    </source>
</evidence>
<dbReference type="SUPFAM" id="SSF49764">
    <property type="entry name" value="HSP20-like chaperones"/>
    <property type="match status" value="1"/>
</dbReference>
<dbReference type="InterPro" id="IPR007052">
    <property type="entry name" value="CS_dom"/>
</dbReference>
<dbReference type="InterPro" id="IPR008978">
    <property type="entry name" value="HSP20-like_chaperone"/>
</dbReference>
<feature type="region of interest" description="Disordered" evidence="4">
    <location>
        <begin position="31"/>
        <end position="51"/>
    </location>
</feature>
<keyword evidence="1 7" id="KW-0346">Stress response</keyword>
<proteinExistence type="inferred from homology"/>
<dbReference type="PANTHER" id="PTHR11527">
    <property type="entry name" value="HEAT-SHOCK PROTEIN 20 FAMILY MEMBER"/>
    <property type="match status" value="1"/>
</dbReference>
<dbReference type="PROSITE" id="PS01031">
    <property type="entry name" value="SHSP"/>
    <property type="match status" value="1"/>
</dbReference>
<dbReference type="OrthoDB" id="1431247at2759"/>
<dbReference type="AlphaFoldDB" id="A0A8H6MGF5"/>
<dbReference type="InterPro" id="IPR002068">
    <property type="entry name" value="A-crystallin/Hsp20_dom"/>
</dbReference>
<feature type="domain" description="CS" evidence="6">
    <location>
        <begin position="45"/>
        <end position="152"/>
    </location>
</feature>
<evidence type="ECO:0000256" key="3">
    <source>
        <dbReference type="RuleBase" id="RU003616"/>
    </source>
</evidence>
<dbReference type="Pfam" id="PF00011">
    <property type="entry name" value="HSP20"/>
    <property type="match status" value="1"/>
</dbReference>
<organism evidence="7 8">
    <name type="scientific">Ephemerocybe angulata</name>
    <dbReference type="NCBI Taxonomy" id="980116"/>
    <lineage>
        <taxon>Eukaryota</taxon>
        <taxon>Fungi</taxon>
        <taxon>Dikarya</taxon>
        <taxon>Basidiomycota</taxon>
        <taxon>Agaricomycotina</taxon>
        <taxon>Agaricomycetes</taxon>
        <taxon>Agaricomycetidae</taxon>
        <taxon>Agaricales</taxon>
        <taxon>Agaricineae</taxon>
        <taxon>Psathyrellaceae</taxon>
        <taxon>Ephemerocybe</taxon>
    </lineage>
</organism>
<dbReference type="Proteomes" id="UP000521943">
    <property type="component" value="Unassembled WGS sequence"/>
</dbReference>
<evidence type="ECO:0000256" key="2">
    <source>
        <dbReference type="PROSITE-ProRule" id="PRU00285"/>
    </source>
</evidence>
<keyword evidence="8" id="KW-1185">Reference proteome</keyword>
<feature type="domain" description="SHSP" evidence="5">
    <location>
        <begin position="41"/>
        <end position="154"/>
    </location>
</feature>
<evidence type="ECO:0000256" key="4">
    <source>
        <dbReference type="SAM" id="MobiDB-lite"/>
    </source>
</evidence>
<comment type="caution">
    <text evidence="7">The sequence shown here is derived from an EMBL/GenBank/DDBJ whole genome shotgun (WGS) entry which is preliminary data.</text>
</comment>
<name>A0A8H6MGF5_9AGAR</name>
<dbReference type="PROSITE" id="PS51203">
    <property type="entry name" value="CS"/>
    <property type="match status" value="1"/>
</dbReference>